<accession>F9Y902</accession>
<dbReference type="InterPro" id="IPR006076">
    <property type="entry name" value="FAD-dep_OxRdtase"/>
</dbReference>
<dbReference type="KEGG" id="kvl:KVU_0219"/>
<dbReference type="PATRIC" id="fig|759362.5.peg.231"/>
<organism evidence="3 4">
    <name type="scientific">Ketogulonicigenium vulgare (strain WSH-001)</name>
    <dbReference type="NCBI Taxonomy" id="759362"/>
    <lineage>
        <taxon>Bacteria</taxon>
        <taxon>Pseudomonadati</taxon>
        <taxon>Pseudomonadota</taxon>
        <taxon>Alphaproteobacteria</taxon>
        <taxon>Rhodobacterales</taxon>
        <taxon>Roseobacteraceae</taxon>
        <taxon>Ketogulonicigenium</taxon>
    </lineage>
</organism>
<dbReference type="Gene3D" id="3.30.9.10">
    <property type="entry name" value="D-Amino Acid Oxidase, subunit A, domain 2"/>
    <property type="match status" value="1"/>
</dbReference>
<dbReference type="InterPro" id="IPR036188">
    <property type="entry name" value="FAD/NAD-bd_sf"/>
</dbReference>
<dbReference type="GO" id="GO:0005737">
    <property type="term" value="C:cytoplasm"/>
    <property type="evidence" value="ECO:0007669"/>
    <property type="project" value="TreeGrafter"/>
</dbReference>
<protein>
    <submittedName>
        <fullName evidence="3">D-amino-acid dehydrogenase (DadA-like protein)</fullName>
        <ecNumber evidence="3">1.4.99.6</ecNumber>
    </submittedName>
</protein>
<dbReference type="OrthoDB" id="9805337at2"/>
<dbReference type="GO" id="GO:0016491">
    <property type="term" value="F:oxidoreductase activity"/>
    <property type="evidence" value="ECO:0007669"/>
    <property type="project" value="UniProtKB-KW"/>
</dbReference>
<dbReference type="eggNOG" id="COG0665">
    <property type="taxonomic scope" value="Bacteria"/>
</dbReference>
<dbReference type="PANTHER" id="PTHR13847">
    <property type="entry name" value="SARCOSINE DEHYDROGENASE-RELATED"/>
    <property type="match status" value="1"/>
</dbReference>
<sequence length="412" mass="44690">MAQSDVIVLGAGMVGTSTALALQQRGRNVLLLDRRPAGRETSYGNAGLIQIEAALPMEMPRALSELWRIARKQGNDINWHLNAMPEHASALLRYWLASSPARLREIGKTWSQLTWRAGDDHAPLIAAAGADHLIRKGGFRIGFSTEAAFDRSTREAQSFAAEYGRGLRLLDGDTLAAEEPALTRPFVGALQWTDTWACRNPGALVAAYAALFEARGGQFEMSEVKSITPTAHGWSVQVDGARHEAPEIVIAAGPWSARLVAPLGYRVQILRKRGYHRHFQGGTPLNMMFSHAESRSVVVPMEQGNRVLTGAEIARENAPPTPVQLDRAEAAARTYMNLGSAVENMPWYGNRPCMPDMLPLAGKASRHNGLWLHFGHGHQGFTLGPTTSAVLADQMTTGVAAFPALSPARLGL</sequence>
<dbReference type="AlphaFoldDB" id="F9Y902"/>
<name>F9Y902_KETVW</name>
<proteinExistence type="predicted"/>
<keyword evidence="1 3" id="KW-0560">Oxidoreductase</keyword>
<evidence type="ECO:0000259" key="2">
    <source>
        <dbReference type="Pfam" id="PF01266"/>
    </source>
</evidence>
<evidence type="ECO:0000256" key="1">
    <source>
        <dbReference type="ARBA" id="ARBA00023002"/>
    </source>
</evidence>
<reference evidence="3 4" key="1">
    <citation type="journal article" date="2011" name="J. Bacteriol.">
        <title>Complete genome sequence of the industrial strain Ketogulonicigenium vulgare WSH-001.</title>
        <authorList>
            <person name="Liu L."/>
            <person name="Li Y."/>
            <person name="Zhang J."/>
            <person name="Zhou Z."/>
            <person name="Liu J."/>
            <person name="Li X."/>
            <person name="Zhou J."/>
            <person name="Du G."/>
            <person name="Wang L."/>
            <person name="Chen J."/>
        </authorList>
    </citation>
    <scope>NUCLEOTIDE SEQUENCE [LARGE SCALE GENOMIC DNA]</scope>
    <source>
        <strain evidence="3 4">WSH-001</strain>
    </source>
</reference>
<feature type="domain" description="FAD dependent oxidoreductase" evidence="2">
    <location>
        <begin position="5"/>
        <end position="393"/>
    </location>
</feature>
<gene>
    <name evidence="3" type="ordered locus">KVU_0219</name>
</gene>
<keyword evidence="4" id="KW-1185">Reference proteome</keyword>
<dbReference type="EMBL" id="CP002018">
    <property type="protein sequence ID" value="AEM40058.1"/>
    <property type="molecule type" value="Genomic_DNA"/>
</dbReference>
<dbReference type="Gene3D" id="3.50.50.60">
    <property type="entry name" value="FAD/NAD(P)-binding domain"/>
    <property type="match status" value="1"/>
</dbReference>
<dbReference type="SUPFAM" id="SSF51905">
    <property type="entry name" value="FAD/NAD(P)-binding domain"/>
    <property type="match status" value="1"/>
</dbReference>
<dbReference type="Pfam" id="PF01266">
    <property type="entry name" value="DAO"/>
    <property type="match status" value="1"/>
</dbReference>
<dbReference type="EC" id="1.4.99.6" evidence="3"/>
<dbReference type="PANTHER" id="PTHR13847:SF289">
    <property type="entry name" value="GLYCINE OXIDASE"/>
    <property type="match status" value="1"/>
</dbReference>
<evidence type="ECO:0000313" key="4">
    <source>
        <dbReference type="Proteomes" id="UP000000692"/>
    </source>
</evidence>
<evidence type="ECO:0000313" key="3">
    <source>
        <dbReference type="EMBL" id="AEM40058.1"/>
    </source>
</evidence>
<dbReference type="RefSeq" id="WP_013383484.1">
    <property type="nucleotide sequence ID" value="NC_017384.1"/>
</dbReference>
<dbReference type="HOGENOM" id="CLU_007884_9_0_5"/>
<dbReference type="Proteomes" id="UP000000692">
    <property type="component" value="Chromosome"/>
</dbReference>